<protein>
    <submittedName>
        <fullName evidence="1">Uncharacterized protein</fullName>
    </submittedName>
</protein>
<dbReference type="STRING" id="706434.HMPREF9429_00295"/>
<evidence type="ECO:0000313" key="1">
    <source>
        <dbReference type="EMBL" id="EFQ04798.1"/>
    </source>
</evidence>
<name>E2ZA36_9FIRM</name>
<organism evidence="1 2">
    <name type="scientific">Megasphaera micronuciformis F0359</name>
    <dbReference type="NCBI Taxonomy" id="706434"/>
    <lineage>
        <taxon>Bacteria</taxon>
        <taxon>Bacillati</taxon>
        <taxon>Bacillota</taxon>
        <taxon>Negativicutes</taxon>
        <taxon>Veillonellales</taxon>
        <taxon>Veillonellaceae</taxon>
        <taxon>Megasphaera</taxon>
    </lineage>
</organism>
<dbReference type="EMBL" id="AECS01000010">
    <property type="protein sequence ID" value="EFQ04798.1"/>
    <property type="molecule type" value="Genomic_DNA"/>
</dbReference>
<sequence>MFLKSRHFGAGFFCENIMGILERELGRNERYDVKIFVETDYL</sequence>
<keyword evidence="2" id="KW-1185">Reference proteome</keyword>
<accession>E2ZA36</accession>
<proteinExistence type="predicted"/>
<comment type="caution">
    <text evidence="1">The sequence shown here is derived from an EMBL/GenBank/DDBJ whole genome shotgun (WGS) entry which is preliminary data.</text>
</comment>
<dbReference type="AlphaFoldDB" id="E2ZA36"/>
<dbReference type="HOGENOM" id="CLU_3253844_0_0_9"/>
<reference evidence="1 2" key="1">
    <citation type="submission" date="2010-08" db="EMBL/GenBank/DDBJ databases">
        <authorList>
            <person name="Weinstock G."/>
            <person name="Sodergren E."/>
            <person name="Clifton S."/>
            <person name="Fulton L."/>
            <person name="Fulton B."/>
            <person name="Courtney L."/>
            <person name="Fronick C."/>
            <person name="Harrison M."/>
            <person name="Strong C."/>
            <person name="Farmer C."/>
            <person name="Delahaunty K."/>
            <person name="Markovic C."/>
            <person name="Hall O."/>
            <person name="Minx P."/>
            <person name="Tomlinson C."/>
            <person name="Mitreva M."/>
            <person name="Hou S."/>
            <person name="Chen J."/>
            <person name="Wollam A."/>
            <person name="Pepin K.H."/>
            <person name="Johnson M."/>
            <person name="Bhonagiri V."/>
            <person name="Zhang X."/>
            <person name="Suruliraj S."/>
            <person name="Warren W."/>
            <person name="Chinwalla A."/>
            <person name="Mardis E.R."/>
            <person name="Wilson R.K."/>
        </authorList>
    </citation>
    <scope>NUCLEOTIDE SEQUENCE [LARGE SCALE GENOMIC DNA]</scope>
    <source>
        <strain evidence="1 2">F0359</strain>
    </source>
</reference>
<gene>
    <name evidence="1" type="ORF">HMPREF9429_00295</name>
</gene>
<evidence type="ECO:0000313" key="2">
    <source>
        <dbReference type="Proteomes" id="UP000003195"/>
    </source>
</evidence>
<dbReference type="Proteomes" id="UP000003195">
    <property type="component" value="Unassembled WGS sequence"/>
</dbReference>